<keyword evidence="3 5" id="KW-1133">Transmembrane helix</keyword>
<accession>A0A1Y3Y4R5</accession>
<protein>
    <submittedName>
        <fullName evidence="7">FUSC family protein</fullName>
    </submittedName>
</protein>
<feature type="transmembrane region" description="Helical" evidence="5">
    <location>
        <begin position="41"/>
        <end position="65"/>
    </location>
</feature>
<evidence type="ECO:0000259" key="6">
    <source>
        <dbReference type="Pfam" id="PF13515"/>
    </source>
</evidence>
<dbReference type="AlphaFoldDB" id="A0A1Y3Y4R5"/>
<feature type="transmembrane region" description="Helical" evidence="5">
    <location>
        <begin position="157"/>
        <end position="179"/>
    </location>
</feature>
<reference evidence="8" key="1">
    <citation type="submission" date="2017-04" db="EMBL/GenBank/DDBJ databases">
        <title>Function of individual gut microbiota members based on whole genome sequencing of pure cultures obtained from chicken caecum.</title>
        <authorList>
            <person name="Medvecky M."/>
            <person name="Cejkova D."/>
            <person name="Polansky O."/>
            <person name="Karasova D."/>
            <person name="Kubasova T."/>
            <person name="Cizek A."/>
            <person name="Rychlik I."/>
        </authorList>
    </citation>
    <scope>NUCLEOTIDE SEQUENCE [LARGE SCALE GENOMIC DNA]</scope>
    <source>
        <strain evidence="8">An5</strain>
    </source>
</reference>
<feature type="transmembrane region" description="Helical" evidence="5">
    <location>
        <begin position="422"/>
        <end position="448"/>
    </location>
</feature>
<feature type="transmembrane region" description="Helical" evidence="5">
    <location>
        <begin position="109"/>
        <end position="128"/>
    </location>
</feature>
<evidence type="ECO:0000256" key="2">
    <source>
        <dbReference type="ARBA" id="ARBA00022692"/>
    </source>
</evidence>
<comment type="subcellular location">
    <subcellularLocation>
        <location evidence="1">Membrane</location>
        <topology evidence="1">Multi-pass membrane protein</topology>
    </subcellularLocation>
</comment>
<dbReference type="GO" id="GO:0016020">
    <property type="term" value="C:membrane"/>
    <property type="evidence" value="ECO:0007669"/>
    <property type="project" value="UniProtKB-SubCell"/>
</dbReference>
<comment type="caution">
    <text evidence="7">The sequence shown here is derived from an EMBL/GenBank/DDBJ whole genome shotgun (WGS) entry which is preliminary data.</text>
</comment>
<evidence type="ECO:0000256" key="5">
    <source>
        <dbReference type="SAM" id="Phobius"/>
    </source>
</evidence>
<dbReference type="OrthoDB" id="1893152at2"/>
<evidence type="ECO:0000256" key="1">
    <source>
        <dbReference type="ARBA" id="ARBA00004141"/>
    </source>
</evidence>
<proteinExistence type="predicted"/>
<feature type="transmembrane region" description="Helical" evidence="5">
    <location>
        <begin position="486"/>
        <end position="505"/>
    </location>
</feature>
<organism evidence="7 8">
    <name type="scientific">[Collinsella] massiliensis</name>
    <dbReference type="NCBI Taxonomy" id="1232426"/>
    <lineage>
        <taxon>Bacteria</taxon>
        <taxon>Bacillati</taxon>
        <taxon>Actinomycetota</taxon>
        <taxon>Coriobacteriia</taxon>
        <taxon>Coriobacteriales</taxon>
        <taxon>Coriobacteriaceae</taxon>
        <taxon>Enorma</taxon>
    </lineage>
</organism>
<evidence type="ECO:0000313" key="7">
    <source>
        <dbReference type="EMBL" id="OUN89300.1"/>
    </source>
</evidence>
<dbReference type="InterPro" id="IPR049453">
    <property type="entry name" value="Memb_transporter_dom"/>
</dbReference>
<feature type="domain" description="Integral membrane bound transporter" evidence="6">
    <location>
        <begin position="383"/>
        <end position="501"/>
    </location>
</feature>
<dbReference type="RefSeq" id="WP_094334994.1">
    <property type="nucleotide sequence ID" value="NZ_NFIE01000004.1"/>
</dbReference>
<keyword evidence="4 5" id="KW-0472">Membrane</keyword>
<dbReference type="EMBL" id="NFIE01000004">
    <property type="protein sequence ID" value="OUN89300.1"/>
    <property type="molecule type" value="Genomic_DNA"/>
</dbReference>
<evidence type="ECO:0000256" key="3">
    <source>
        <dbReference type="ARBA" id="ARBA00022989"/>
    </source>
</evidence>
<sequence>MADGCKGKGGKLAARVERLESAWSTWRTGALPKLPAKLFSVIPISIFFIVLFWVIVPIFGIRHVMPVSCYTVLFRMRYRKYSPPSQYLRFFVMSFIALGAARVATLNWVTSIVVNIVMSFMFVFMRSSQFNPRRYIPYTMLFVFFQLRPQLLDDMALEAALVVACCTTLSVAIAVMNIVTKAGRANLAKLHGMVERLADALDHMADVGITAGTRKELLSLRSDYSKLAYTVRENASVQPAVANLYDMFAMLAQRTAYLVGRLGCREQATCPHPPYLHELADLTRQAGGVLDKKGGDEAAARAQALLAKADTIDNERYRLFFRSYLHMILLVLRDARHPRSHAWRVSPLTRLRLMSFRKHLTLDSFELRFAVRCAAVLAITCTTSLLSPVNHLYWFPLTSFMLLRPSPNETIRRMRSRTVGTVLGCLVVHVISMLKLPLAAVIVVDMLFVAGRFMGTPGSAPTSFFGTAYAISMASMSIGDHYAIRMRLICLAAGVLLVFVINRLVMPTSDRTLFLANVHEGFGLIARYWGLLRFALHERVDAVTSSEALLHIQMIHTQAMAYARALPEDTPAEREQRKDIVRVLFCQWGLVCEMEQLSFLIRLHAFGADTCPKLEQFMQAAQESCDPFVVDGPLDAAKELVAGIAEEDLRYVLEQYLKRADTLAAAAAKVPELVSGRPGYREEVAEVK</sequence>
<evidence type="ECO:0000313" key="8">
    <source>
        <dbReference type="Proteomes" id="UP000195781"/>
    </source>
</evidence>
<name>A0A1Y3Y4R5_9ACTN</name>
<keyword evidence="2 5" id="KW-0812">Transmembrane</keyword>
<gene>
    <name evidence="7" type="ORF">B5G02_02135</name>
</gene>
<dbReference type="Proteomes" id="UP000195781">
    <property type="component" value="Unassembled WGS sequence"/>
</dbReference>
<dbReference type="Pfam" id="PF13515">
    <property type="entry name" value="FUSC_2"/>
    <property type="match status" value="1"/>
</dbReference>
<evidence type="ECO:0000256" key="4">
    <source>
        <dbReference type="ARBA" id="ARBA00023136"/>
    </source>
</evidence>
<keyword evidence="8" id="KW-1185">Reference proteome</keyword>